<gene>
    <name evidence="1" type="ORF">ID875_06915</name>
</gene>
<proteinExistence type="predicted"/>
<organism evidence="1">
    <name type="scientific">Streptomyces globisporus</name>
    <dbReference type="NCBI Taxonomy" id="1908"/>
    <lineage>
        <taxon>Bacteria</taxon>
        <taxon>Bacillati</taxon>
        <taxon>Actinomycetota</taxon>
        <taxon>Actinomycetes</taxon>
        <taxon>Kitasatosporales</taxon>
        <taxon>Streptomycetaceae</taxon>
        <taxon>Streptomyces</taxon>
    </lineage>
</organism>
<reference evidence="1" key="1">
    <citation type="journal article" date="2020" name="PLoS ONE">
        <title>Isolation and characterization of Streptomyces bacteriophages and Streptomyces strains encoding biosynthetic arsenals: Streptomyces strains and phages for antibiotic discovery.</title>
        <authorList>
            <person name="Montano E.T."/>
            <person name="Nideffer J.F."/>
            <person name="Brumage L."/>
            <person name="Erb M."/>
            <person name="Derman A.I."/>
            <person name="Davis J.P."/>
            <person name="Estrada E."/>
            <person name="Fu S."/>
            <person name="Le D."/>
            <person name="Vuppala A."/>
            <person name="Tran C."/>
            <person name="Luterstein E."/>
            <person name="Lakkaraju S."/>
            <person name="Panchagnula S."/>
            <person name="Ren C."/>
            <person name="Doan J."/>
            <person name="Tran S."/>
            <person name="Soriano J."/>
            <person name="Fujita Y."/>
            <person name="Gutala P."/>
            <person name="Fujii Q."/>
            <person name="Lee M."/>
            <person name="Bui A."/>
            <person name="Villarreal C."/>
            <person name="Shing S.R."/>
            <person name="Kim S."/>
            <person name="Freeman D."/>
            <person name="Racha V."/>
            <person name="Ho A."/>
            <person name="Kumar P."/>
            <person name="Falah K."/>
            <person name="Dawson T."/>
            <person name="Enustun E."/>
            <person name="Prichard A."/>
            <person name="Gomez A."/>
            <person name="Khanna K."/>
            <person name="Trigg S."/>
            <person name="Fernandez L."/>
            <person name="Pogliano K."/>
            <person name="Pogliano J."/>
        </authorList>
    </citation>
    <scope>NUCLEOTIDE SEQUENCE</scope>
    <source>
        <strain evidence="1">QF2</strain>
    </source>
</reference>
<sequence>MAIVSRKVSDLNGQQGDDNEFASVVVRQHPNIDQPKVLDVMVTETEAFKEIGDLVMLEVQMPNGDKRDVAMRLVDFNKLAPNMDEVVKNARGTRGRVPGTRVGNGNG</sequence>
<dbReference type="EMBL" id="JACWUS010000001">
    <property type="protein sequence ID" value="MBD2828139.1"/>
    <property type="molecule type" value="Genomic_DNA"/>
</dbReference>
<evidence type="ECO:0000313" key="1">
    <source>
        <dbReference type="EMBL" id="MBD2828139.1"/>
    </source>
</evidence>
<comment type="caution">
    <text evidence="1">The sequence shown here is derived from an EMBL/GenBank/DDBJ whole genome shotgun (WGS) entry which is preliminary data.</text>
</comment>
<dbReference type="AlphaFoldDB" id="A0A927GMQ0"/>
<accession>A0A927GMQ0</accession>
<protein>
    <submittedName>
        <fullName evidence="1">Uncharacterized protein</fullName>
    </submittedName>
</protein>
<name>A0A927GMQ0_STRGL</name>